<name>A0A370D806_9GAMM</name>
<gene>
    <name evidence="2" type="ORF">DIZ80_13190</name>
</gene>
<sequence>MLKITSPKTEEEFRQYYNLRWRILRKPWNQPEGSERDKSDTDCYHIIAIDNKIIYGVARLEFPTNTSAQLRYMAVDDSYQGQGIGRHIVTHMEQYAKNNNMDKLFLNARENAVGFYEKLGYKITDKTYILFDSIQHYKMIKKL</sequence>
<dbReference type="Pfam" id="PF00583">
    <property type="entry name" value="Acetyltransf_1"/>
    <property type="match status" value="1"/>
</dbReference>
<feature type="domain" description="N-acetyltransferase" evidence="1">
    <location>
        <begin position="3"/>
        <end position="143"/>
    </location>
</feature>
<keyword evidence="3" id="KW-1185">Reference proteome</keyword>
<evidence type="ECO:0000313" key="3">
    <source>
        <dbReference type="Proteomes" id="UP000254266"/>
    </source>
</evidence>
<protein>
    <submittedName>
        <fullName evidence="2">GNAT family N-acetyltransferase</fullName>
    </submittedName>
</protein>
<dbReference type="Gene3D" id="3.40.630.30">
    <property type="match status" value="1"/>
</dbReference>
<evidence type="ECO:0000313" key="2">
    <source>
        <dbReference type="EMBL" id="RDH81068.1"/>
    </source>
</evidence>
<dbReference type="AlphaFoldDB" id="A0A370D806"/>
<accession>A0A370D806</accession>
<proteinExistence type="predicted"/>
<evidence type="ECO:0000259" key="1">
    <source>
        <dbReference type="PROSITE" id="PS51186"/>
    </source>
</evidence>
<dbReference type="PANTHER" id="PTHR13355:SF22">
    <property type="entry name" value="SLL0786 PROTEIN"/>
    <property type="match status" value="1"/>
</dbReference>
<dbReference type="InterPro" id="IPR016181">
    <property type="entry name" value="Acyl_CoA_acyltransferase"/>
</dbReference>
<dbReference type="CDD" id="cd04301">
    <property type="entry name" value="NAT_SF"/>
    <property type="match status" value="1"/>
</dbReference>
<dbReference type="PANTHER" id="PTHR13355">
    <property type="entry name" value="GLUCOSAMINE 6-PHOSPHATE N-ACETYLTRANSFERASE"/>
    <property type="match status" value="1"/>
</dbReference>
<organism evidence="2 3">
    <name type="scientific">endosymbiont of Galathealinum brachiosum</name>
    <dbReference type="NCBI Taxonomy" id="2200906"/>
    <lineage>
        <taxon>Bacteria</taxon>
        <taxon>Pseudomonadati</taxon>
        <taxon>Pseudomonadota</taxon>
        <taxon>Gammaproteobacteria</taxon>
        <taxon>sulfur-oxidizing symbionts</taxon>
    </lineage>
</organism>
<dbReference type="PROSITE" id="PS51186">
    <property type="entry name" value="GNAT"/>
    <property type="match status" value="1"/>
</dbReference>
<dbReference type="InterPro" id="IPR039143">
    <property type="entry name" value="GNPNAT1-like"/>
</dbReference>
<dbReference type="InterPro" id="IPR000182">
    <property type="entry name" value="GNAT_dom"/>
</dbReference>
<dbReference type="Proteomes" id="UP000254266">
    <property type="component" value="Unassembled WGS sequence"/>
</dbReference>
<comment type="caution">
    <text evidence="2">The sequence shown here is derived from an EMBL/GenBank/DDBJ whole genome shotgun (WGS) entry which is preliminary data.</text>
</comment>
<reference evidence="2 3" key="1">
    <citation type="journal article" date="2018" name="ISME J.">
        <title>Endosymbiont genomes yield clues of tubeworm success.</title>
        <authorList>
            <person name="Li Y."/>
            <person name="Liles M.R."/>
            <person name="Halanych K.M."/>
        </authorList>
    </citation>
    <scope>NUCLEOTIDE SEQUENCE [LARGE SCALE GENOMIC DNA]</scope>
    <source>
        <strain evidence="2">A1464</strain>
    </source>
</reference>
<dbReference type="GO" id="GO:0008080">
    <property type="term" value="F:N-acetyltransferase activity"/>
    <property type="evidence" value="ECO:0007669"/>
    <property type="project" value="TreeGrafter"/>
</dbReference>
<dbReference type="EMBL" id="QFXC01000013">
    <property type="protein sequence ID" value="RDH81068.1"/>
    <property type="molecule type" value="Genomic_DNA"/>
</dbReference>
<dbReference type="SUPFAM" id="SSF55729">
    <property type="entry name" value="Acyl-CoA N-acyltransferases (Nat)"/>
    <property type="match status" value="1"/>
</dbReference>